<reference evidence="1" key="1">
    <citation type="submission" date="2009-07" db="EMBL/GenBank/DDBJ databases">
        <title>Complete sequence of Geobacter sp. M21.</title>
        <authorList>
            <consortium name="US DOE Joint Genome Institute"/>
            <person name="Lucas S."/>
            <person name="Copeland A."/>
            <person name="Lapidus A."/>
            <person name="Glavina del Rio T."/>
            <person name="Dalin E."/>
            <person name="Tice H."/>
            <person name="Bruce D."/>
            <person name="Goodwin L."/>
            <person name="Pitluck S."/>
            <person name="Saunders E."/>
            <person name="Brettin T."/>
            <person name="Detter J.C."/>
            <person name="Han C."/>
            <person name="Larimer F."/>
            <person name="Land M."/>
            <person name="Hauser L."/>
            <person name="Kyrpides N."/>
            <person name="Ovchinnikova G."/>
            <person name="Lovley D."/>
        </authorList>
    </citation>
    <scope>NUCLEOTIDE SEQUENCE [LARGE SCALE GENOMIC DNA]</scope>
    <source>
        <strain evidence="1">M21</strain>
    </source>
</reference>
<dbReference type="Gene3D" id="3.40.630.30">
    <property type="match status" value="1"/>
</dbReference>
<dbReference type="HOGENOM" id="CLU_1223289_0_0_7"/>
<dbReference type="EMBL" id="CP001661">
    <property type="protein sequence ID" value="ACT16632.1"/>
    <property type="molecule type" value="Genomic_DNA"/>
</dbReference>
<sequence length="226" mass="26062">MLQYCKMRLVQVLETVKLGSINSLLRETVYLNREAVPVEIELDNLRPMADFSRPHDEEVIELTQELLQNRQLAYPLKSRHLKTLSYLKRGYRGYALVKGNKVFGDIWCADSKAGNDGYKHPDELWLGVRCAPQEVYTFDMFVDPASRGGNLAAALQNGALHLLKRQGYTKAYGFFWSDNVPALWVHRTLHWRELNRVRATRLLLSRKLHVTGDPAARRPTARKESR</sequence>
<dbReference type="SUPFAM" id="SSF55729">
    <property type="entry name" value="Acyl-CoA N-acyltransferases (Nat)"/>
    <property type="match status" value="1"/>
</dbReference>
<dbReference type="OrthoDB" id="5394658at2"/>
<protein>
    <submittedName>
        <fullName evidence="1">Conserved hypothetical cytosolic protein</fullName>
    </submittedName>
</protein>
<organism evidence="1">
    <name type="scientific">Geobacter sp. (strain M21)</name>
    <dbReference type="NCBI Taxonomy" id="443144"/>
    <lineage>
        <taxon>Bacteria</taxon>
        <taxon>Pseudomonadati</taxon>
        <taxon>Thermodesulfobacteriota</taxon>
        <taxon>Desulfuromonadia</taxon>
        <taxon>Geobacterales</taxon>
        <taxon>Geobacteraceae</taxon>
        <taxon>Geobacter</taxon>
    </lineage>
</organism>
<name>C6DZQ0_GEOSM</name>
<dbReference type="AlphaFoldDB" id="C6DZQ0"/>
<accession>C6DZQ0</accession>
<dbReference type="KEGG" id="gem:GM21_0558"/>
<dbReference type="STRING" id="443144.GM21_0558"/>
<gene>
    <name evidence="1" type="ordered locus">GM21_0558</name>
</gene>
<dbReference type="InterPro" id="IPR016181">
    <property type="entry name" value="Acyl_CoA_acyltransferase"/>
</dbReference>
<proteinExistence type="predicted"/>
<evidence type="ECO:0000313" key="1">
    <source>
        <dbReference type="EMBL" id="ACT16632.1"/>
    </source>
</evidence>